<evidence type="ECO:0000313" key="5">
    <source>
        <dbReference type="RefSeq" id="XP_014506320.1"/>
    </source>
</evidence>
<dbReference type="Gene3D" id="1.10.340.70">
    <property type="match status" value="1"/>
</dbReference>
<sequence>MKKAAKECWDERSEEDFGEVKAILTQPPVMGRPEVGHDLQVFLEATEEAISAALIQETPQFKLVYFLSRSLKDAEKRYQQLEKVALALVYAARRLRPYFQGHQVVVRTDYPIAKILRKPDLAGRMISWSVEFGLKFEPRGCIRGQHLADFAGELSSEPEAYWWQLSVDGSSNKRGGGAGVVLEGPNGILVEQSLVFQFKVSNNQAEYEALIAGLELARDLGASCLECRTDSQLVEGQVKGTFQVKDDQLLQYFNKVKKLEAAFAHFRLQYVLQSENERADRLAKLASGNAKGGLSTVIRQVVTRPMIESFCVVTGEQSKSWKNEIIGLIIKQTRGETLNPNDVRQIARYCLVGDDLYRRGYVSPLLKCLEEREAEYVMRELHEGVCGRHTGGRALRARILRAGFFWPSLEKDCMAFTRKCKACQKHGNVIHEPAAELQGIVSSWPFAQWGMDIVGPFPTGRAQMKFLLVAVDYFTKWVEVEPLAKITAYQVQKFVWRIICRFGLPKTIVTDNGRQFVDKKLIAFYREWGITPVTSSVEHPQTNGQAEAMNKIIVNELKRRLGEAKGTWVEELPQVLWGYRCSPHKATGESPFNLTYGTDAMLPVEVGEVTLRRRMGDESLNNDRLRENLDVLQERRKAVAIQVEA</sequence>
<dbReference type="Proteomes" id="UP000087766">
    <property type="component" value="Chromosome 7"/>
</dbReference>
<dbReference type="Pfam" id="PF00665">
    <property type="entry name" value="rve"/>
    <property type="match status" value="1"/>
</dbReference>
<dbReference type="Gene3D" id="3.30.420.10">
    <property type="entry name" value="Ribonuclease H-like superfamily/Ribonuclease H"/>
    <property type="match status" value="2"/>
</dbReference>
<dbReference type="OrthoDB" id="101614at2759"/>
<feature type="domain" description="RNase H type-1" evidence="2">
    <location>
        <begin position="159"/>
        <end position="288"/>
    </location>
</feature>
<feature type="coiled-coil region" evidence="1">
    <location>
        <begin position="615"/>
        <end position="642"/>
    </location>
</feature>
<dbReference type="SUPFAM" id="SSF56672">
    <property type="entry name" value="DNA/RNA polymerases"/>
    <property type="match status" value="1"/>
</dbReference>
<dbReference type="InterPro" id="IPR041577">
    <property type="entry name" value="RT_RNaseH_2"/>
</dbReference>
<organism evidence="4 5">
    <name type="scientific">Vigna radiata var. radiata</name>
    <name type="common">Mung bean</name>
    <name type="synonym">Phaseolus aureus</name>
    <dbReference type="NCBI Taxonomy" id="3916"/>
    <lineage>
        <taxon>Eukaryota</taxon>
        <taxon>Viridiplantae</taxon>
        <taxon>Streptophyta</taxon>
        <taxon>Embryophyta</taxon>
        <taxon>Tracheophyta</taxon>
        <taxon>Spermatophyta</taxon>
        <taxon>Magnoliopsida</taxon>
        <taxon>eudicotyledons</taxon>
        <taxon>Gunneridae</taxon>
        <taxon>Pentapetalae</taxon>
        <taxon>rosids</taxon>
        <taxon>fabids</taxon>
        <taxon>Fabales</taxon>
        <taxon>Fabaceae</taxon>
        <taxon>Papilionoideae</taxon>
        <taxon>50 kb inversion clade</taxon>
        <taxon>NPAAA clade</taxon>
        <taxon>indigoferoid/millettioid clade</taxon>
        <taxon>Phaseoleae</taxon>
        <taxon>Vigna</taxon>
    </lineage>
</organism>
<dbReference type="InterPro" id="IPR002156">
    <property type="entry name" value="RNaseH_domain"/>
</dbReference>
<protein>
    <submittedName>
        <fullName evidence="5">Uncharacterized protein LOC106766075</fullName>
    </submittedName>
</protein>
<accession>A0A1S3UJW4</accession>
<reference evidence="4" key="1">
    <citation type="journal article" date="2014" name="Nat. Commun.">
        <title>Genome sequence of mungbean and insights into evolution within Vigna species.</title>
        <authorList>
            <person name="Kang Y.J."/>
            <person name="Kim S.K."/>
            <person name="Kim M.Y."/>
            <person name="Lestari P."/>
            <person name="Kim K.H."/>
            <person name="Ha B.K."/>
            <person name="Jun T.H."/>
            <person name="Hwang W.J."/>
            <person name="Lee T."/>
            <person name="Lee J."/>
            <person name="Shim S."/>
            <person name="Yoon M.Y."/>
            <person name="Jang Y.E."/>
            <person name="Han K.S."/>
            <person name="Taeprayoon P."/>
            <person name="Yoon N."/>
            <person name="Somta P."/>
            <person name="Tanya P."/>
            <person name="Kim K.S."/>
            <person name="Gwag J.G."/>
            <person name="Moon J.K."/>
            <person name="Lee Y.H."/>
            <person name="Park B.S."/>
            <person name="Bombarely A."/>
            <person name="Doyle J.J."/>
            <person name="Jackson S.A."/>
            <person name="Schafleitner R."/>
            <person name="Srinives P."/>
            <person name="Varshney R.K."/>
            <person name="Lee S.H."/>
        </authorList>
    </citation>
    <scope>NUCLEOTIDE SEQUENCE [LARGE SCALE GENOMIC DNA]</scope>
    <source>
        <strain evidence="4">cv. VC1973A</strain>
    </source>
</reference>
<dbReference type="Pfam" id="PF17919">
    <property type="entry name" value="RT_RNaseH_2"/>
    <property type="match status" value="1"/>
</dbReference>
<keyword evidence="4" id="KW-1185">Reference proteome</keyword>
<dbReference type="GO" id="GO:0003676">
    <property type="term" value="F:nucleic acid binding"/>
    <property type="evidence" value="ECO:0007669"/>
    <property type="project" value="InterPro"/>
</dbReference>
<dbReference type="PANTHER" id="PTHR48475">
    <property type="entry name" value="RIBONUCLEASE H"/>
    <property type="match status" value="1"/>
</dbReference>
<reference evidence="5" key="2">
    <citation type="submission" date="2025-08" db="UniProtKB">
        <authorList>
            <consortium name="RefSeq"/>
        </authorList>
    </citation>
    <scope>IDENTIFICATION</scope>
    <source>
        <tissue evidence="5">Leaf</tissue>
    </source>
</reference>
<feature type="domain" description="Integrase catalytic" evidence="3">
    <location>
        <begin position="441"/>
        <end position="599"/>
    </location>
</feature>
<dbReference type="AlphaFoldDB" id="A0A1S3UJW4"/>
<dbReference type="InterPro" id="IPR043502">
    <property type="entry name" value="DNA/RNA_pol_sf"/>
</dbReference>
<dbReference type="SUPFAM" id="SSF53098">
    <property type="entry name" value="Ribonuclease H-like"/>
    <property type="match status" value="2"/>
</dbReference>
<dbReference type="InterPro" id="IPR041588">
    <property type="entry name" value="Integrase_H2C2"/>
</dbReference>
<keyword evidence="1" id="KW-0175">Coiled coil</keyword>
<dbReference type="Pfam" id="PF13456">
    <property type="entry name" value="RVT_3"/>
    <property type="match status" value="1"/>
</dbReference>
<dbReference type="Pfam" id="PF17921">
    <property type="entry name" value="Integrase_H2C2"/>
    <property type="match status" value="1"/>
</dbReference>
<dbReference type="InterPro" id="IPR012337">
    <property type="entry name" value="RNaseH-like_sf"/>
</dbReference>
<dbReference type="InterPro" id="IPR036397">
    <property type="entry name" value="RNaseH_sf"/>
</dbReference>
<dbReference type="GO" id="GO:0004523">
    <property type="term" value="F:RNA-DNA hybrid ribonuclease activity"/>
    <property type="evidence" value="ECO:0007669"/>
    <property type="project" value="InterPro"/>
</dbReference>
<dbReference type="InterPro" id="IPR001584">
    <property type="entry name" value="Integrase_cat-core"/>
</dbReference>
<gene>
    <name evidence="5" type="primary">LOC106766075</name>
</gene>
<proteinExistence type="predicted"/>
<evidence type="ECO:0000313" key="4">
    <source>
        <dbReference type="Proteomes" id="UP000087766"/>
    </source>
</evidence>
<dbReference type="RefSeq" id="XP_014506320.1">
    <property type="nucleotide sequence ID" value="XM_014650834.1"/>
</dbReference>
<dbReference type="PROSITE" id="PS50994">
    <property type="entry name" value="INTEGRASE"/>
    <property type="match status" value="1"/>
</dbReference>
<dbReference type="PROSITE" id="PS50879">
    <property type="entry name" value="RNASE_H_1"/>
    <property type="match status" value="1"/>
</dbReference>
<dbReference type="GeneID" id="106766075"/>
<dbReference type="KEGG" id="vra:106766075"/>
<dbReference type="CDD" id="cd09279">
    <property type="entry name" value="RNase_HI_like"/>
    <property type="match status" value="1"/>
</dbReference>
<name>A0A1S3UJW4_VIGRR</name>
<evidence type="ECO:0000256" key="1">
    <source>
        <dbReference type="SAM" id="Coils"/>
    </source>
</evidence>
<evidence type="ECO:0000259" key="2">
    <source>
        <dbReference type="PROSITE" id="PS50879"/>
    </source>
</evidence>
<dbReference type="GO" id="GO:0015074">
    <property type="term" value="P:DNA integration"/>
    <property type="evidence" value="ECO:0007669"/>
    <property type="project" value="InterPro"/>
</dbReference>
<evidence type="ECO:0000259" key="3">
    <source>
        <dbReference type="PROSITE" id="PS50994"/>
    </source>
</evidence>
<dbReference type="PANTHER" id="PTHR48475:SF2">
    <property type="entry name" value="RIBONUCLEASE H"/>
    <property type="match status" value="1"/>
</dbReference>